<comment type="similarity">
    <text evidence="1">Belongs to the WD repeat PRL1/PRL2 family.</text>
</comment>
<dbReference type="AlphaFoldDB" id="A0A8C1V2J6"/>
<reference evidence="3" key="1">
    <citation type="submission" date="2025-08" db="UniProtKB">
        <authorList>
            <consortium name="Ensembl"/>
        </authorList>
    </citation>
    <scope>IDENTIFICATION</scope>
</reference>
<evidence type="ECO:0008006" key="5">
    <source>
        <dbReference type="Google" id="ProtNLM"/>
    </source>
</evidence>
<dbReference type="PROSITE" id="PS50294">
    <property type="entry name" value="WD_REPEATS_REGION"/>
    <property type="match status" value="1"/>
</dbReference>
<dbReference type="GO" id="GO:0071013">
    <property type="term" value="C:catalytic step 2 spliceosome"/>
    <property type="evidence" value="ECO:0007669"/>
    <property type="project" value="TreeGrafter"/>
</dbReference>
<dbReference type="Ensembl" id="ENSCCRT00015047259.1">
    <property type="protein sequence ID" value="ENSCCRP00015045726.1"/>
    <property type="gene ID" value="ENSCCRG00015018970.1"/>
</dbReference>
<name>A0A8C1V2J6_CYPCA</name>
<evidence type="ECO:0000256" key="1">
    <source>
        <dbReference type="ARBA" id="ARBA00025726"/>
    </source>
</evidence>
<protein>
    <recommendedName>
        <fullName evidence="5">Pleiotropic regulator 1</fullName>
    </recommendedName>
</protein>
<proteinExistence type="inferred from homology"/>
<feature type="repeat" description="WD" evidence="2">
    <location>
        <begin position="123"/>
        <end position="159"/>
    </location>
</feature>
<dbReference type="PANTHER" id="PTHR19923:SF0">
    <property type="entry name" value="PLEIOTROPIC REGULATOR 1"/>
    <property type="match status" value="1"/>
</dbReference>
<dbReference type="SUPFAM" id="SSF50978">
    <property type="entry name" value="WD40 repeat-like"/>
    <property type="match status" value="1"/>
</dbReference>
<accession>A0A8C1V2J6</accession>
<dbReference type="GO" id="GO:0071011">
    <property type="term" value="C:precatalytic spliceosome"/>
    <property type="evidence" value="ECO:0007669"/>
    <property type="project" value="TreeGrafter"/>
</dbReference>
<dbReference type="Gene3D" id="2.130.10.10">
    <property type="entry name" value="YVTN repeat-like/Quinoprotein amine dehydrogenase"/>
    <property type="match status" value="1"/>
</dbReference>
<dbReference type="GO" id="GO:0000398">
    <property type="term" value="P:mRNA splicing, via spliceosome"/>
    <property type="evidence" value="ECO:0007669"/>
    <property type="project" value="InterPro"/>
</dbReference>
<dbReference type="InterPro" id="IPR045241">
    <property type="entry name" value="Prp46/PLRG1-like"/>
</dbReference>
<evidence type="ECO:0000313" key="4">
    <source>
        <dbReference type="Proteomes" id="UP000694700"/>
    </source>
</evidence>
<dbReference type="Pfam" id="PF00400">
    <property type="entry name" value="WD40"/>
    <property type="match status" value="1"/>
</dbReference>
<evidence type="ECO:0000256" key="2">
    <source>
        <dbReference type="PROSITE-ProRule" id="PRU00221"/>
    </source>
</evidence>
<dbReference type="InterPro" id="IPR036322">
    <property type="entry name" value="WD40_repeat_dom_sf"/>
</dbReference>
<dbReference type="SMART" id="SM00320">
    <property type="entry name" value="WD40"/>
    <property type="match status" value="1"/>
</dbReference>
<dbReference type="Proteomes" id="UP000694700">
    <property type="component" value="Unplaced"/>
</dbReference>
<dbReference type="PROSITE" id="PS50082">
    <property type="entry name" value="WD_REPEATS_2"/>
    <property type="match status" value="1"/>
</dbReference>
<evidence type="ECO:0000313" key="3">
    <source>
        <dbReference type="Ensembl" id="ENSCCRP00015045726.1"/>
    </source>
</evidence>
<dbReference type="InterPro" id="IPR001680">
    <property type="entry name" value="WD40_rpt"/>
</dbReference>
<sequence length="159" mass="17861">MFVLLQDVQKHSVHTLVFRSLKRTHDMFVSDHAKAVALDDQSLLKTQKHMMWVSLLCRQEASRTAASVAEIHRHAGAAERSHPPQHALSLMEGGTKSSGLLPRKAPTMPKPQWHPPWKLYRVISGHLGWVRSIAVEPGNQWFVTGSADRTIKVIYATSN</sequence>
<organism evidence="3 4">
    <name type="scientific">Cyprinus carpio</name>
    <name type="common">Common carp</name>
    <dbReference type="NCBI Taxonomy" id="7962"/>
    <lineage>
        <taxon>Eukaryota</taxon>
        <taxon>Metazoa</taxon>
        <taxon>Chordata</taxon>
        <taxon>Craniata</taxon>
        <taxon>Vertebrata</taxon>
        <taxon>Euteleostomi</taxon>
        <taxon>Actinopterygii</taxon>
        <taxon>Neopterygii</taxon>
        <taxon>Teleostei</taxon>
        <taxon>Ostariophysi</taxon>
        <taxon>Cypriniformes</taxon>
        <taxon>Cyprinidae</taxon>
        <taxon>Cyprininae</taxon>
        <taxon>Cyprinus</taxon>
    </lineage>
</organism>
<keyword evidence="2" id="KW-0853">WD repeat</keyword>
<dbReference type="PANTHER" id="PTHR19923">
    <property type="entry name" value="WD40 REPEAT PROTEINPRL1/PRL2-RELATED"/>
    <property type="match status" value="1"/>
</dbReference>
<dbReference type="InterPro" id="IPR015943">
    <property type="entry name" value="WD40/YVTN_repeat-like_dom_sf"/>
</dbReference>
<dbReference type="GO" id="GO:0000974">
    <property type="term" value="C:Prp19 complex"/>
    <property type="evidence" value="ECO:0007669"/>
    <property type="project" value="TreeGrafter"/>
</dbReference>